<evidence type="ECO:0000256" key="5">
    <source>
        <dbReference type="ARBA" id="ARBA00022840"/>
    </source>
</evidence>
<evidence type="ECO:0000256" key="4">
    <source>
        <dbReference type="ARBA" id="ARBA00022777"/>
    </source>
</evidence>
<dbReference type="GO" id="GO:0004674">
    <property type="term" value="F:protein serine/threonine kinase activity"/>
    <property type="evidence" value="ECO:0007669"/>
    <property type="project" value="UniProtKB-KW"/>
</dbReference>
<dbReference type="GO" id="GO:0035556">
    <property type="term" value="P:intracellular signal transduction"/>
    <property type="evidence" value="ECO:0007669"/>
    <property type="project" value="TreeGrafter"/>
</dbReference>
<comment type="similarity">
    <text evidence="7">Belongs to the protein kinase superfamily.</text>
</comment>
<gene>
    <name evidence="9" type="ORF">BCR33DRAFT_655459</name>
</gene>
<keyword evidence="1 7" id="KW-0723">Serine/threonine-protein kinase</keyword>
<dbReference type="PROSITE" id="PS50011">
    <property type="entry name" value="PROTEIN_KINASE_DOM"/>
    <property type="match status" value="1"/>
</dbReference>
<dbReference type="AlphaFoldDB" id="A0A1Y2CZE8"/>
<dbReference type="InterPro" id="IPR017441">
    <property type="entry name" value="Protein_kinase_ATP_BS"/>
</dbReference>
<evidence type="ECO:0000256" key="1">
    <source>
        <dbReference type="ARBA" id="ARBA00022527"/>
    </source>
</evidence>
<protein>
    <submittedName>
        <fullName evidence="9">Pkinase-domain-containing protein</fullName>
    </submittedName>
</protein>
<keyword evidence="5 6" id="KW-0067">ATP-binding</keyword>
<keyword evidence="2" id="KW-0808">Transferase</keyword>
<evidence type="ECO:0000313" key="9">
    <source>
        <dbReference type="EMBL" id="ORY52370.1"/>
    </source>
</evidence>
<dbReference type="InterPro" id="IPR011009">
    <property type="entry name" value="Kinase-like_dom_sf"/>
</dbReference>
<dbReference type="PIRSF" id="PIRSF000654">
    <property type="entry name" value="Integrin-linked_kinase"/>
    <property type="match status" value="1"/>
</dbReference>
<dbReference type="InterPro" id="IPR000719">
    <property type="entry name" value="Prot_kinase_dom"/>
</dbReference>
<keyword evidence="10" id="KW-1185">Reference proteome</keyword>
<dbReference type="CDD" id="cd14003">
    <property type="entry name" value="STKc_AMPK-like"/>
    <property type="match status" value="1"/>
</dbReference>
<keyword evidence="4 9" id="KW-0418">Kinase</keyword>
<comment type="caution">
    <text evidence="9">The sequence shown here is derived from an EMBL/GenBank/DDBJ whole genome shotgun (WGS) entry which is preliminary data.</text>
</comment>
<accession>A0A1Y2CZE8</accession>
<dbReference type="PROSITE" id="PS00108">
    <property type="entry name" value="PROTEIN_KINASE_ST"/>
    <property type="match status" value="1"/>
</dbReference>
<dbReference type="PANTHER" id="PTHR24346:SF110">
    <property type="entry name" value="NON-SPECIFIC SERINE_THREONINE PROTEIN KINASE"/>
    <property type="match status" value="1"/>
</dbReference>
<dbReference type="STRING" id="329046.A0A1Y2CZE8"/>
<dbReference type="GO" id="GO:0005524">
    <property type="term" value="F:ATP binding"/>
    <property type="evidence" value="ECO:0007669"/>
    <property type="project" value="UniProtKB-UniRule"/>
</dbReference>
<dbReference type="Gene3D" id="1.10.510.10">
    <property type="entry name" value="Transferase(Phosphotransferase) domain 1"/>
    <property type="match status" value="1"/>
</dbReference>
<dbReference type="OrthoDB" id="193931at2759"/>
<proteinExistence type="inferred from homology"/>
<feature type="binding site" evidence="6">
    <location>
        <position position="35"/>
    </location>
    <ligand>
        <name>ATP</name>
        <dbReference type="ChEBI" id="CHEBI:30616"/>
    </ligand>
</feature>
<dbReference type="InterPro" id="IPR008271">
    <property type="entry name" value="Ser/Thr_kinase_AS"/>
</dbReference>
<organism evidence="9 10">
    <name type="scientific">Rhizoclosmatium globosum</name>
    <dbReference type="NCBI Taxonomy" id="329046"/>
    <lineage>
        <taxon>Eukaryota</taxon>
        <taxon>Fungi</taxon>
        <taxon>Fungi incertae sedis</taxon>
        <taxon>Chytridiomycota</taxon>
        <taxon>Chytridiomycota incertae sedis</taxon>
        <taxon>Chytridiomycetes</taxon>
        <taxon>Chytridiales</taxon>
        <taxon>Chytriomycetaceae</taxon>
        <taxon>Rhizoclosmatium</taxon>
    </lineage>
</organism>
<reference evidence="9 10" key="1">
    <citation type="submission" date="2016-07" db="EMBL/GenBank/DDBJ databases">
        <title>Pervasive Adenine N6-methylation of Active Genes in Fungi.</title>
        <authorList>
            <consortium name="DOE Joint Genome Institute"/>
            <person name="Mondo S.J."/>
            <person name="Dannebaum R.O."/>
            <person name="Kuo R.C."/>
            <person name="Labutti K."/>
            <person name="Haridas S."/>
            <person name="Kuo A."/>
            <person name="Salamov A."/>
            <person name="Ahrendt S.R."/>
            <person name="Lipzen A."/>
            <person name="Sullivan W."/>
            <person name="Andreopoulos W.B."/>
            <person name="Clum A."/>
            <person name="Lindquist E."/>
            <person name="Daum C."/>
            <person name="Ramamoorthy G.K."/>
            <person name="Gryganskyi A."/>
            <person name="Culley D."/>
            <person name="Magnuson J.K."/>
            <person name="James T.Y."/>
            <person name="O'Malley M.A."/>
            <person name="Stajich J.E."/>
            <person name="Spatafora J.W."/>
            <person name="Visel A."/>
            <person name="Grigoriev I.V."/>
        </authorList>
    </citation>
    <scope>NUCLEOTIDE SEQUENCE [LARGE SCALE GENOMIC DNA]</scope>
    <source>
        <strain evidence="9 10">JEL800</strain>
    </source>
</reference>
<evidence type="ECO:0000256" key="3">
    <source>
        <dbReference type="ARBA" id="ARBA00022741"/>
    </source>
</evidence>
<dbReference type="Pfam" id="PF00069">
    <property type="entry name" value="Pkinase"/>
    <property type="match status" value="1"/>
</dbReference>
<evidence type="ECO:0000313" key="10">
    <source>
        <dbReference type="Proteomes" id="UP000193642"/>
    </source>
</evidence>
<dbReference type="FunFam" id="1.10.510.10:FF:000571">
    <property type="entry name" value="Maternal embryonic leucine zipper kinase"/>
    <property type="match status" value="1"/>
</dbReference>
<dbReference type="Proteomes" id="UP000193642">
    <property type="component" value="Unassembled WGS sequence"/>
</dbReference>
<feature type="domain" description="Protein kinase" evidence="8">
    <location>
        <begin position="6"/>
        <end position="264"/>
    </location>
</feature>
<name>A0A1Y2CZE8_9FUNG</name>
<dbReference type="SMART" id="SM00220">
    <property type="entry name" value="S_TKc"/>
    <property type="match status" value="1"/>
</dbReference>
<dbReference type="SUPFAM" id="SSF56112">
    <property type="entry name" value="Protein kinase-like (PK-like)"/>
    <property type="match status" value="1"/>
</dbReference>
<keyword evidence="3 6" id="KW-0547">Nucleotide-binding</keyword>
<dbReference type="EMBL" id="MCGO01000003">
    <property type="protein sequence ID" value="ORY52370.1"/>
    <property type="molecule type" value="Genomic_DNA"/>
</dbReference>
<dbReference type="GO" id="GO:0005737">
    <property type="term" value="C:cytoplasm"/>
    <property type="evidence" value="ECO:0007669"/>
    <property type="project" value="TreeGrafter"/>
</dbReference>
<dbReference type="PROSITE" id="PS00107">
    <property type="entry name" value="PROTEIN_KINASE_ATP"/>
    <property type="match status" value="1"/>
</dbReference>
<evidence type="ECO:0000259" key="8">
    <source>
        <dbReference type="PROSITE" id="PS50011"/>
    </source>
</evidence>
<evidence type="ECO:0000256" key="2">
    <source>
        <dbReference type="ARBA" id="ARBA00022679"/>
    </source>
</evidence>
<dbReference type="FunFam" id="3.30.200.20:FF:000003">
    <property type="entry name" value="Non-specific serine/threonine protein kinase"/>
    <property type="match status" value="1"/>
</dbReference>
<dbReference type="PANTHER" id="PTHR24346">
    <property type="entry name" value="MAP/MICROTUBULE AFFINITY-REGULATING KINASE"/>
    <property type="match status" value="1"/>
</dbReference>
<sequence>MFGGIYMLIKTVGEGEFGKVKLAVNVNTSKQVAVKLTKKSLLGPERRERLMREISILQSLDHPYILKMYEVIETESYIGMIMEPCLGGELFEYIVRRNNLQEPDAVRFFAQIITGVSYLHSVGIVHRDLKLENILLDSDQNIVIADFGFASQAIRNDSEMLETSCGSPAYAAPELVLSDKYSGVAADIWSCGVIMYSMLAGYLPYDDDPENPDGANIHLLYKYIMNSKPQYPDFFSEDAKDLIGIMLVTDPTQRAKMTDIMGHQ</sequence>
<evidence type="ECO:0000256" key="6">
    <source>
        <dbReference type="PROSITE-ProRule" id="PRU10141"/>
    </source>
</evidence>
<evidence type="ECO:0000256" key="7">
    <source>
        <dbReference type="RuleBase" id="RU000304"/>
    </source>
</evidence>